<feature type="transmembrane region" description="Helical" evidence="6">
    <location>
        <begin position="100"/>
        <end position="122"/>
    </location>
</feature>
<dbReference type="PANTHER" id="PTHR23501">
    <property type="entry name" value="MAJOR FACILITATOR SUPERFAMILY"/>
    <property type="match status" value="1"/>
</dbReference>
<feature type="transmembrane region" description="Helical" evidence="6">
    <location>
        <begin position="272"/>
        <end position="294"/>
    </location>
</feature>
<keyword evidence="2 6" id="KW-0812">Transmembrane</keyword>
<evidence type="ECO:0000256" key="3">
    <source>
        <dbReference type="ARBA" id="ARBA00022989"/>
    </source>
</evidence>
<feature type="transmembrane region" description="Helical" evidence="6">
    <location>
        <begin position="134"/>
        <end position="158"/>
    </location>
</feature>
<keyword evidence="4 6" id="KW-0472">Membrane</keyword>
<feature type="region of interest" description="Disordered" evidence="5">
    <location>
        <begin position="609"/>
        <end position="628"/>
    </location>
</feature>
<feature type="transmembrane region" description="Helical" evidence="6">
    <location>
        <begin position="222"/>
        <end position="242"/>
    </location>
</feature>
<dbReference type="PROSITE" id="PS50850">
    <property type="entry name" value="MFS"/>
    <property type="match status" value="1"/>
</dbReference>
<dbReference type="GO" id="GO:0022857">
    <property type="term" value="F:transmembrane transporter activity"/>
    <property type="evidence" value="ECO:0007669"/>
    <property type="project" value="InterPro"/>
</dbReference>
<feature type="transmembrane region" description="Helical" evidence="6">
    <location>
        <begin position="68"/>
        <end position="94"/>
    </location>
</feature>
<organism evidence="8 9">
    <name type="scientific">Daldinia eschscholtzii</name>
    <dbReference type="NCBI Taxonomy" id="292717"/>
    <lineage>
        <taxon>Eukaryota</taxon>
        <taxon>Fungi</taxon>
        <taxon>Dikarya</taxon>
        <taxon>Ascomycota</taxon>
        <taxon>Pezizomycotina</taxon>
        <taxon>Sordariomycetes</taxon>
        <taxon>Xylariomycetidae</taxon>
        <taxon>Xylariales</taxon>
        <taxon>Hypoxylaceae</taxon>
        <taxon>Daldinia</taxon>
    </lineage>
</organism>
<dbReference type="InterPro" id="IPR036259">
    <property type="entry name" value="MFS_trans_sf"/>
</dbReference>
<accession>A0AAX6MRT0</accession>
<feature type="transmembrane region" description="Helical" evidence="6">
    <location>
        <begin position="306"/>
        <end position="323"/>
    </location>
</feature>
<evidence type="ECO:0000256" key="1">
    <source>
        <dbReference type="ARBA" id="ARBA00004141"/>
    </source>
</evidence>
<feature type="transmembrane region" description="Helical" evidence="6">
    <location>
        <begin position="164"/>
        <end position="182"/>
    </location>
</feature>
<evidence type="ECO:0000256" key="2">
    <source>
        <dbReference type="ARBA" id="ARBA00022692"/>
    </source>
</evidence>
<comment type="caution">
    <text evidence="8">The sequence shown here is derived from an EMBL/GenBank/DDBJ whole genome shotgun (WGS) entry which is preliminary data.</text>
</comment>
<dbReference type="SUPFAM" id="SSF103473">
    <property type="entry name" value="MFS general substrate transporter"/>
    <property type="match status" value="1"/>
</dbReference>
<feature type="transmembrane region" description="Helical" evidence="6">
    <location>
        <begin position="356"/>
        <end position="375"/>
    </location>
</feature>
<name>A0AAX6MRT0_9PEZI</name>
<protein>
    <recommendedName>
        <fullName evidence="7">Major facilitator superfamily (MFS) profile domain-containing protein</fullName>
    </recommendedName>
</protein>
<keyword evidence="3 6" id="KW-1133">Transmembrane helix</keyword>
<evidence type="ECO:0000256" key="4">
    <source>
        <dbReference type="ARBA" id="ARBA00023136"/>
    </source>
</evidence>
<comment type="subcellular location">
    <subcellularLocation>
        <location evidence="1">Membrane</location>
        <topology evidence="1">Multi-pass membrane protein</topology>
    </subcellularLocation>
</comment>
<dbReference type="Gene3D" id="1.20.1720.10">
    <property type="entry name" value="Multidrug resistance protein D"/>
    <property type="match status" value="1"/>
</dbReference>
<dbReference type="Pfam" id="PF07690">
    <property type="entry name" value="MFS_1"/>
    <property type="match status" value="1"/>
</dbReference>
<dbReference type="AlphaFoldDB" id="A0AAX6MRT0"/>
<feature type="domain" description="Major facilitator superfamily (MFS) profile" evidence="7">
    <location>
        <begin position="68"/>
        <end position="569"/>
    </location>
</feature>
<dbReference type="InterPro" id="IPR020846">
    <property type="entry name" value="MFS_dom"/>
</dbReference>
<reference evidence="8 9" key="1">
    <citation type="journal article" date="2024" name="Front Chem Biol">
        <title>Unveiling the potential of Daldinia eschscholtzii MFLUCC 19-0629 through bioactivity and bioinformatics studies for enhanced sustainable agriculture production.</title>
        <authorList>
            <person name="Brooks S."/>
            <person name="Weaver J.A."/>
            <person name="Klomchit A."/>
            <person name="Alharthi S.A."/>
            <person name="Onlamun T."/>
            <person name="Nurani R."/>
            <person name="Vong T.K."/>
            <person name="Alberti F."/>
            <person name="Greco C."/>
        </authorList>
    </citation>
    <scope>NUCLEOTIDE SEQUENCE [LARGE SCALE GENOMIC DNA]</scope>
    <source>
        <strain evidence="8">MFLUCC 19-0629</strain>
    </source>
</reference>
<dbReference type="InterPro" id="IPR011701">
    <property type="entry name" value="MFS"/>
</dbReference>
<evidence type="ECO:0000313" key="9">
    <source>
        <dbReference type="Proteomes" id="UP001369815"/>
    </source>
</evidence>
<feature type="transmembrane region" description="Helical" evidence="6">
    <location>
        <begin position="479"/>
        <end position="505"/>
    </location>
</feature>
<evidence type="ECO:0000256" key="5">
    <source>
        <dbReference type="SAM" id="MobiDB-lite"/>
    </source>
</evidence>
<sequence length="628" mass="68721">MLITLLIRAFKSKKGYKQQDKQRAQCIHERNVGQDELNTQPVEDISQTGSCLLCKAEKRKASKYRWKLILCLLLPYALQALDVTIVASALPWIAADFHEIAQLNWIISAFNLTSAAFIPFWAQMADIFGRHWSLQMCSFIMLIGSALCTGAPTTAFGAFLLGRALQGVACAGLNTIIRAVLADKVSLAENAKNWSLFSLVGGLCYGLGPVIGGYLTAANWRWCFGINLPIAFVGILVIFFFLRNDLLGPQPIAGLDENEAGRRERFARRIMTLDIGGQLLFLFGFGLIILALTWGGATYDWNHPAVLVPLIVGTLTACSWLYYEYSMAPGGVLSLKLAVQRPMLPWNVVKNRNVSLLCYINFATGMAMYSVLYFVDIYFTIVKGFLSDKAGVQLLYYTPGLGAGVYLSMFFCNVWPRQTFLPLFLGSLVEAIGVGMLSWALYFEHTPTIYGMMALTGAGTGLRFMPCSLHAIGFFPNHVATVISVMAVATTFGGTLALTIMSAVFNNTSGISKDSPFQNDYDTLHGLPEELKAPIIEGAKNGITWAFVALTPFMVLCVLVSSCLGNVTIIKKTDGAEGAKIEASGDHLIHGSYLLSLIYGKRDPGKSIELGDVGDRRSDQQPIIKQMS</sequence>
<dbReference type="GO" id="GO:0005886">
    <property type="term" value="C:plasma membrane"/>
    <property type="evidence" value="ECO:0007669"/>
    <property type="project" value="TreeGrafter"/>
</dbReference>
<gene>
    <name evidence="8" type="ORF">Daesc_003005</name>
</gene>
<dbReference type="Proteomes" id="UP001369815">
    <property type="component" value="Unassembled WGS sequence"/>
</dbReference>
<evidence type="ECO:0000259" key="7">
    <source>
        <dbReference type="PROSITE" id="PS50850"/>
    </source>
</evidence>
<feature type="transmembrane region" description="Helical" evidence="6">
    <location>
        <begin position="423"/>
        <end position="443"/>
    </location>
</feature>
<feature type="transmembrane region" description="Helical" evidence="6">
    <location>
        <begin position="194"/>
        <end position="216"/>
    </location>
</feature>
<dbReference type="PANTHER" id="PTHR23501:SF39">
    <property type="entry name" value="MULTIDRUG TRANSPORTER, PUTATIVE (AFU_ORTHOLOGUE AFUA_1G05010)-RELATED"/>
    <property type="match status" value="1"/>
</dbReference>
<feature type="transmembrane region" description="Helical" evidence="6">
    <location>
        <begin position="543"/>
        <end position="564"/>
    </location>
</feature>
<dbReference type="Gene3D" id="1.20.1250.20">
    <property type="entry name" value="MFS general substrate transporter like domains"/>
    <property type="match status" value="1"/>
</dbReference>
<keyword evidence="9" id="KW-1185">Reference proteome</keyword>
<evidence type="ECO:0000256" key="6">
    <source>
        <dbReference type="SAM" id="Phobius"/>
    </source>
</evidence>
<feature type="transmembrane region" description="Helical" evidence="6">
    <location>
        <begin position="449"/>
        <end position="472"/>
    </location>
</feature>
<dbReference type="EMBL" id="JBANMG010000003">
    <property type="protein sequence ID" value="KAK6955370.1"/>
    <property type="molecule type" value="Genomic_DNA"/>
</dbReference>
<evidence type="ECO:0000313" key="8">
    <source>
        <dbReference type="EMBL" id="KAK6955370.1"/>
    </source>
</evidence>
<proteinExistence type="predicted"/>
<feature type="transmembrane region" description="Helical" evidence="6">
    <location>
        <begin position="395"/>
        <end position="416"/>
    </location>
</feature>